<accession>A0ACC0ZD47</accession>
<name>A0ACC0ZD47_9ROSI</name>
<keyword evidence="2" id="KW-1185">Reference proteome</keyword>
<evidence type="ECO:0000313" key="2">
    <source>
        <dbReference type="Proteomes" id="UP001163603"/>
    </source>
</evidence>
<evidence type="ECO:0000313" key="1">
    <source>
        <dbReference type="EMBL" id="KAJ0048042.1"/>
    </source>
</evidence>
<sequence>MMNEFVCMDWDLQAIVRGCNVGEASTSMDDTTSCFSPLSPQQDALFKFPDICETTTIINELDELYKPFYPQTILTTSPISVPDEVKKPKKLRKQQSLSGSSNSTGDTDQAAKPKRGKNQQKREVKQVTADGLSSDMWAWRKYGQKPIKGSSHPRSYYRCSSSKGCLARKQVERSSTDPSIFIITYSAEHNHGHPTRRNSLAGITRSKSSTQGTPAKNEQTDQVQSGLSPVTPSLTSTEDESVHQESFKKENEHVSEDGEENEIAMPDSIFNDEFFSSLEDLGILLDQFPDT</sequence>
<reference evidence="2" key="1">
    <citation type="journal article" date="2023" name="G3 (Bethesda)">
        <title>Genome assembly and association tests identify interacting loci associated with vigor, precocity, and sex in interspecific pistachio rootstocks.</title>
        <authorList>
            <person name="Palmer W."/>
            <person name="Jacygrad E."/>
            <person name="Sagayaradj S."/>
            <person name="Cavanaugh K."/>
            <person name="Han R."/>
            <person name="Bertier L."/>
            <person name="Beede B."/>
            <person name="Kafkas S."/>
            <person name="Golino D."/>
            <person name="Preece J."/>
            <person name="Michelmore R."/>
        </authorList>
    </citation>
    <scope>NUCLEOTIDE SEQUENCE [LARGE SCALE GENOMIC DNA]</scope>
</reference>
<comment type="caution">
    <text evidence="1">The sequence shown here is derived from an EMBL/GenBank/DDBJ whole genome shotgun (WGS) entry which is preliminary data.</text>
</comment>
<organism evidence="1 2">
    <name type="scientific">Pistacia integerrima</name>
    <dbReference type="NCBI Taxonomy" id="434235"/>
    <lineage>
        <taxon>Eukaryota</taxon>
        <taxon>Viridiplantae</taxon>
        <taxon>Streptophyta</taxon>
        <taxon>Embryophyta</taxon>
        <taxon>Tracheophyta</taxon>
        <taxon>Spermatophyta</taxon>
        <taxon>Magnoliopsida</taxon>
        <taxon>eudicotyledons</taxon>
        <taxon>Gunneridae</taxon>
        <taxon>Pentapetalae</taxon>
        <taxon>rosids</taxon>
        <taxon>malvids</taxon>
        <taxon>Sapindales</taxon>
        <taxon>Anacardiaceae</taxon>
        <taxon>Pistacia</taxon>
    </lineage>
</organism>
<gene>
    <name evidence="1" type="ORF">Pint_15091</name>
</gene>
<protein>
    <submittedName>
        <fullName evidence="1">Uncharacterized protein</fullName>
    </submittedName>
</protein>
<dbReference type="EMBL" id="CM047737">
    <property type="protein sequence ID" value="KAJ0048042.1"/>
    <property type="molecule type" value="Genomic_DNA"/>
</dbReference>
<proteinExistence type="predicted"/>
<dbReference type="Proteomes" id="UP001163603">
    <property type="component" value="Chromosome 2"/>
</dbReference>